<dbReference type="AlphaFoldDB" id="A0AAV4V9M3"/>
<organism evidence="2 3">
    <name type="scientific">Caerostris darwini</name>
    <dbReference type="NCBI Taxonomy" id="1538125"/>
    <lineage>
        <taxon>Eukaryota</taxon>
        <taxon>Metazoa</taxon>
        <taxon>Ecdysozoa</taxon>
        <taxon>Arthropoda</taxon>
        <taxon>Chelicerata</taxon>
        <taxon>Arachnida</taxon>
        <taxon>Araneae</taxon>
        <taxon>Araneomorphae</taxon>
        <taxon>Entelegynae</taxon>
        <taxon>Araneoidea</taxon>
        <taxon>Araneidae</taxon>
        <taxon>Caerostris</taxon>
    </lineage>
</organism>
<feature type="region of interest" description="Disordered" evidence="1">
    <location>
        <begin position="43"/>
        <end position="74"/>
    </location>
</feature>
<dbReference type="EMBL" id="BPLQ01012648">
    <property type="protein sequence ID" value="GIY66714.1"/>
    <property type="molecule type" value="Genomic_DNA"/>
</dbReference>
<accession>A0AAV4V9M3</accession>
<feature type="compositionally biased region" description="Polar residues" evidence="1">
    <location>
        <begin position="1"/>
        <end position="21"/>
    </location>
</feature>
<gene>
    <name evidence="2" type="ORF">CDAR_520971</name>
</gene>
<sequence>MPKVPSNTNQAPTIARNNASRQPRVLPSPVTQVNASFSYADAISNKPNQNFPPLNQIQNSNSNPKQEKSAQEEGATCSEIIESLILLMNQGIAGPLLLQAFKNCLPQLKQALSCVDQALVIFESYCKLAVKI</sequence>
<name>A0AAV4V9M3_9ARAC</name>
<evidence type="ECO:0000313" key="2">
    <source>
        <dbReference type="EMBL" id="GIY66714.1"/>
    </source>
</evidence>
<evidence type="ECO:0000313" key="3">
    <source>
        <dbReference type="Proteomes" id="UP001054837"/>
    </source>
</evidence>
<keyword evidence="3" id="KW-1185">Reference proteome</keyword>
<evidence type="ECO:0000256" key="1">
    <source>
        <dbReference type="SAM" id="MobiDB-lite"/>
    </source>
</evidence>
<comment type="caution">
    <text evidence="2">The sequence shown here is derived from an EMBL/GenBank/DDBJ whole genome shotgun (WGS) entry which is preliminary data.</text>
</comment>
<feature type="compositionally biased region" description="Polar residues" evidence="1">
    <location>
        <begin position="45"/>
        <end position="64"/>
    </location>
</feature>
<proteinExistence type="predicted"/>
<feature type="region of interest" description="Disordered" evidence="1">
    <location>
        <begin position="1"/>
        <end position="27"/>
    </location>
</feature>
<reference evidence="2 3" key="1">
    <citation type="submission" date="2021-06" db="EMBL/GenBank/DDBJ databases">
        <title>Caerostris darwini draft genome.</title>
        <authorList>
            <person name="Kono N."/>
            <person name="Arakawa K."/>
        </authorList>
    </citation>
    <scope>NUCLEOTIDE SEQUENCE [LARGE SCALE GENOMIC DNA]</scope>
</reference>
<protein>
    <submittedName>
        <fullName evidence="2">Uncharacterized protein</fullName>
    </submittedName>
</protein>
<dbReference type="Proteomes" id="UP001054837">
    <property type="component" value="Unassembled WGS sequence"/>
</dbReference>